<keyword evidence="9" id="KW-1185">Reference proteome</keyword>
<keyword evidence="6" id="KW-0472">Membrane</keyword>
<comment type="catalytic activity">
    <reaction evidence="1">
        <text>ATP + protein L-histidine = ADP + protein N-phospho-L-histidine.</text>
        <dbReference type="EC" id="2.7.13.3"/>
    </reaction>
</comment>
<evidence type="ECO:0000256" key="3">
    <source>
        <dbReference type="ARBA" id="ARBA00022553"/>
    </source>
</evidence>
<dbReference type="Gene3D" id="1.10.287.130">
    <property type="match status" value="1"/>
</dbReference>
<dbReference type="CDD" id="cd00082">
    <property type="entry name" value="HisKA"/>
    <property type="match status" value="1"/>
</dbReference>
<dbReference type="Proteomes" id="UP001595615">
    <property type="component" value="Unassembled WGS sequence"/>
</dbReference>
<name>A0ABV7XEB9_9SPHN</name>
<dbReference type="PANTHER" id="PTHR42878">
    <property type="entry name" value="TWO-COMPONENT HISTIDINE KINASE"/>
    <property type="match status" value="1"/>
</dbReference>
<dbReference type="EC" id="2.7.13.3" evidence="2"/>
<dbReference type="InterPro" id="IPR003661">
    <property type="entry name" value="HisK_dim/P_dom"/>
</dbReference>
<evidence type="ECO:0000256" key="4">
    <source>
        <dbReference type="ARBA" id="ARBA00022679"/>
    </source>
</evidence>
<accession>A0ABV7XEB9</accession>
<dbReference type="InterPro" id="IPR036097">
    <property type="entry name" value="HisK_dim/P_sf"/>
</dbReference>
<gene>
    <name evidence="8" type="ORF">ACFOMD_18210</name>
</gene>
<dbReference type="PANTHER" id="PTHR42878:SF15">
    <property type="entry name" value="BACTERIOPHYTOCHROME"/>
    <property type="match status" value="1"/>
</dbReference>
<dbReference type="SMART" id="SM00387">
    <property type="entry name" value="HATPase_c"/>
    <property type="match status" value="1"/>
</dbReference>
<dbReference type="InterPro" id="IPR005467">
    <property type="entry name" value="His_kinase_dom"/>
</dbReference>
<proteinExistence type="predicted"/>
<comment type="caution">
    <text evidence="8">The sequence shown here is derived from an EMBL/GenBank/DDBJ whole genome shotgun (WGS) entry which is preliminary data.</text>
</comment>
<feature type="transmembrane region" description="Helical" evidence="6">
    <location>
        <begin position="188"/>
        <end position="212"/>
    </location>
</feature>
<reference evidence="9" key="1">
    <citation type="journal article" date="2019" name="Int. J. Syst. Evol. Microbiol.">
        <title>The Global Catalogue of Microorganisms (GCM) 10K type strain sequencing project: providing services to taxonomists for standard genome sequencing and annotation.</title>
        <authorList>
            <consortium name="The Broad Institute Genomics Platform"/>
            <consortium name="The Broad Institute Genome Sequencing Center for Infectious Disease"/>
            <person name="Wu L."/>
            <person name="Ma J."/>
        </authorList>
    </citation>
    <scope>NUCLEOTIDE SEQUENCE [LARGE SCALE GENOMIC DNA]</scope>
    <source>
        <strain evidence="9">KCTC 42644</strain>
    </source>
</reference>
<dbReference type="InterPro" id="IPR036890">
    <property type="entry name" value="HATPase_C_sf"/>
</dbReference>
<keyword evidence="3" id="KW-0597">Phosphoprotein</keyword>
<evidence type="ECO:0000256" key="5">
    <source>
        <dbReference type="ARBA" id="ARBA00022777"/>
    </source>
</evidence>
<dbReference type="InterPro" id="IPR003594">
    <property type="entry name" value="HATPase_dom"/>
</dbReference>
<sequence length="500" mass="54018">MASPPPAQPTSVANLLGPRGQLPLIAGFLVLLLVGIATVWLVLTSRAQNEWVVHTFEVQTRTTGLLNALQQAETAQRGYLLVGGDVYLQTYENGLRAAEENFEAIRGLTTDNAAQQQRLRDLEPLIAARLVDLKELVALTRADRTLDAVALVRTNRGKAAMDDIRRRLDVILTVEARLLDERSKQASYGAYALLGVTLLGLTLILTMAILAFRSVRRYTTALEVAGAELQQLNTGLEKRVAERTADLTAANEEIQRYAYIVSHDLRAPLVNIMGFTSELNAVRSEIQTFHTSAVAANPALDTPAARLAVEEDLPEAIGFISASTSKMDRLINAILKISRAGGRVLTPERIEMTALVENAVRAIQHQSAGVDVQVAALPEVVSDRLALEQIFGNVVENAVKYLDASRPGQIRVTGVDRGAVNEYAIADNGRGIAAADFDRVFDLFRRSGAQDRPGEGIGLAHVRALVRRLGGTINVESELGVGATFIITLPKALTVKGGSE</sequence>
<dbReference type="RefSeq" id="WP_380864206.1">
    <property type="nucleotide sequence ID" value="NZ_JBHRXV010000018.1"/>
</dbReference>
<evidence type="ECO:0000313" key="8">
    <source>
        <dbReference type="EMBL" id="MFC3714507.1"/>
    </source>
</evidence>
<evidence type="ECO:0000256" key="1">
    <source>
        <dbReference type="ARBA" id="ARBA00000085"/>
    </source>
</evidence>
<dbReference type="InterPro" id="IPR007891">
    <property type="entry name" value="CHASE3"/>
</dbReference>
<organism evidence="8 9">
    <name type="scientific">Sphingoaurantiacus capsulatus</name>
    <dbReference type="NCBI Taxonomy" id="1771310"/>
    <lineage>
        <taxon>Bacteria</taxon>
        <taxon>Pseudomonadati</taxon>
        <taxon>Pseudomonadota</taxon>
        <taxon>Alphaproteobacteria</taxon>
        <taxon>Sphingomonadales</taxon>
        <taxon>Sphingosinicellaceae</taxon>
        <taxon>Sphingoaurantiacus</taxon>
    </lineage>
</organism>
<dbReference type="EMBL" id="JBHRXV010000018">
    <property type="protein sequence ID" value="MFC3714507.1"/>
    <property type="molecule type" value="Genomic_DNA"/>
</dbReference>
<protein>
    <recommendedName>
        <fullName evidence="2">histidine kinase</fullName>
        <ecNumber evidence="2">2.7.13.3</ecNumber>
    </recommendedName>
</protein>
<evidence type="ECO:0000256" key="6">
    <source>
        <dbReference type="SAM" id="Phobius"/>
    </source>
</evidence>
<evidence type="ECO:0000256" key="2">
    <source>
        <dbReference type="ARBA" id="ARBA00012438"/>
    </source>
</evidence>
<evidence type="ECO:0000259" key="7">
    <source>
        <dbReference type="PROSITE" id="PS50109"/>
    </source>
</evidence>
<keyword evidence="6" id="KW-0812">Transmembrane</keyword>
<dbReference type="PROSITE" id="PS50109">
    <property type="entry name" value="HIS_KIN"/>
    <property type="match status" value="1"/>
</dbReference>
<dbReference type="InterPro" id="IPR004358">
    <property type="entry name" value="Sig_transdc_His_kin-like_C"/>
</dbReference>
<dbReference type="SUPFAM" id="SSF47384">
    <property type="entry name" value="Homodimeric domain of signal transducing histidine kinase"/>
    <property type="match status" value="1"/>
</dbReference>
<evidence type="ECO:0000313" key="9">
    <source>
        <dbReference type="Proteomes" id="UP001595615"/>
    </source>
</evidence>
<keyword evidence="6" id="KW-1133">Transmembrane helix</keyword>
<keyword evidence="4" id="KW-0808">Transferase</keyword>
<dbReference type="Pfam" id="PF05227">
    <property type="entry name" value="CHASE3"/>
    <property type="match status" value="1"/>
</dbReference>
<dbReference type="InterPro" id="IPR050351">
    <property type="entry name" value="BphY/WalK/GraS-like"/>
</dbReference>
<dbReference type="SUPFAM" id="SSF55874">
    <property type="entry name" value="ATPase domain of HSP90 chaperone/DNA topoisomerase II/histidine kinase"/>
    <property type="match status" value="1"/>
</dbReference>
<dbReference type="PRINTS" id="PR00344">
    <property type="entry name" value="BCTRLSENSOR"/>
</dbReference>
<dbReference type="Pfam" id="PF02518">
    <property type="entry name" value="HATPase_c"/>
    <property type="match status" value="1"/>
</dbReference>
<dbReference type="Gene3D" id="3.30.565.10">
    <property type="entry name" value="Histidine kinase-like ATPase, C-terminal domain"/>
    <property type="match status" value="1"/>
</dbReference>
<dbReference type="CDD" id="cd19410">
    <property type="entry name" value="HK9-like_sensor"/>
    <property type="match status" value="1"/>
</dbReference>
<feature type="domain" description="Histidine kinase" evidence="7">
    <location>
        <begin position="260"/>
        <end position="493"/>
    </location>
</feature>
<feature type="transmembrane region" description="Helical" evidence="6">
    <location>
        <begin position="20"/>
        <end position="43"/>
    </location>
</feature>
<keyword evidence="5" id="KW-0418">Kinase</keyword>